<dbReference type="HAMAP" id="MF_00634">
    <property type="entry name" value="UPF0235"/>
    <property type="match status" value="1"/>
</dbReference>
<dbReference type="GeneID" id="39604017"/>
<reference evidence="2 3" key="1">
    <citation type="submission" date="2018-10" db="EMBL/GenBank/DDBJ databases">
        <title>Genome sequence of Verticillium nonalfalfae VnAa140.</title>
        <authorList>
            <person name="Stajich J.E."/>
            <person name="Kasson M.T."/>
        </authorList>
    </citation>
    <scope>NUCLEOTIDE SEQUENCE [LARGE SCALE GENOMIC DNA]</scope>
    <source>
        <strain evidence="2 3">VnAa140</strain>
    </source>
</reference>
<comment type="caution">
    <text evidence="2">The sequence shown here is derived from an EMBL/GenBank/DDBJ whole genome shotgun (WGS) entry which is preliminary data.</text>
</comment>
<organism evidence="2 3">
    <name type="scientific">Verticillium nonalfalfae</name>
    <dbReference type="NCBI Taxonomy" id="1051616"/>
    <lineage>
        <taxon>Eukaryota</taxon>
        <taxon>Fungi</taxon>
        <taxon>Dikarya</taxon>
        <taxon>Ascomycota</taxon>
        <taxon>Pezizomycotina</taxon>
        <taxon>Sordariomycetes</taxon>
        <taxon>Hypocreomycetidae</taxon>
        <taxon>Glomerellales</taxon>
        <taxon>Plectosphaerellaceae</taxon>
        <taxon>Verticillium</taxon>
    </lineage>
</organism>
<dbReference type="Proteomes" id="UP000267145">
    <property type="component" value="Unassembled WGS sequence"/>
</dbReference>
<evidence type="ECO:0000256" key="1">
    <source>
        <dbReference type="ARBA" id="ARBA00010364"/>
    </source>
</evidence>
<keyword evidence="3" id="KW-1185">Reference proteome</keyword>
<dbReference type="STRING" id="1051616.A0A3M9Y215"/>
<dbReference type="RefSeq" id="XP_028492707.1">
    <property type="nucleotide sequence ID" value="XM_028634587.1"/>
</dbReference>
<comment type="similarity">
    <text evidence="1">Belongs to the UPF0235 family.</text>
</comment>
<dbReference type="SUPFAM" id="SSF69786">
    <property type="entry name" value="YggU-like"/>
    <property type="match status" value="1"/>
</dbReference>
<gene>
    <name evidence="2" type="ORF">D7B24_000328</name>
</gene>
<evidence type="ECO:0008006" key="4">
    <source>
        <dbReference type="Google" id="ProtNLM"/>
    </source>
</evidence>
<dbReference type="SMART" id="SM01152">
    <property type="entry name" value="DUF167"/>
    <property type="match status" value="1"/>
</dbReference>
<dbReference type="Pfam" id="PF02594">
    <property type="entry name" value="DUF167"/>
    <property type="match status" value="1"/>
</dbReference>
<name>A0A3M9Y215_9PEZI</name>
<dbReference type="InterPro" id="IPR036591">
    <property type="entry name" value="YggU-like_sf"/>
</dbReference>
<protein>
    <recommendedName>
        <fullName evidence="4">YggU-like protein</fullName>
    </recommendedName>
</protein>
<evidence type="ECO:0000313" key="2">
    <source>
        <dbReference type="EMBL" id="RNJ54549.1"/>
    </source>
</evidence>
<evidence type="ECO:0000313" key="3">
    <source>
        <dbReference type="Proteomes" id="UP000267145"/>
    </source>
</evidence>
<proteinExistence type="inferred from homology"/>
<accession>A0A3M9Y215</accession>
<dbReference type="PANTHER" id="PTHR13420:SF7">
    <property type="entry name" value="UPF0235 PROTEIN C15ORF40"/>
    <property type="match status" value="1"/>
</dbReference>
<dbReference type="NCBIfam" id="TIGR00251">
    <property type="entry name" value="DUF167 family protein"/>
    <property type="match status" value="1"/>
</dbReference>
<dbReference type="EMBL" id="RBVV01000100">
    <property type="protein sequence ID" value="RNJ54549.1"/>
    <property type="molecule type" value="Genomic_DNA"/>
</dbReference>
<dbReference type="Gene3D" id="3.30.1200.10">
    <property type="entry name" value="YggU-like"/>
    <property type="match status" value="1"/>
</dbReference>
<sequence length="122" mass="12988">MSSAQSALRYVAAAKTSSLGTLYLHCYVKPGAAKAREGVTGLTEDAIEICVAAQPREEQANKAVLRLLSEASPSEILKFPRSDFQIIQGSNSRHKSVALRGMAGGEDGVCRVLDILRREAAG</sequence>
<dbReference type="InterPro" id="IPR003746">
    <property type="entry name" value="DUF167"/>
</dbReference>
<dbReference type="PANTHER" id="PTHR13420">
    <property type="entry name" value="UPF0235 PROTEIN C15ORF40"/>
    <property type="match status" value="1"/>
</dbReference>
<dbReference type="GO" id="GO:0005737">
    <property type="term" value="C:cytoplasm"/>
    <property type="evidence" value="ECO:0007669"/>
    <property type="project" value="TreeGrafter"/>
</dbReference>
<dbReference type="AlphaFoldDB" id="A0A3M9Y215"/>